<dbReference type="AlphaFoldDB" id="A0A0P1BMX3"/>
<name>A0A0P1BMX3_9BASI</name>
<keyword evidence="2" id="KW-1185">Reference proteome</keyword>
<proteinExistence type="predicted"/>
<evidence type="ECO:0000313" key="1">
    <source>
        <dbReference type="EMBL" id="CEH17325.1"/>
    </source>
</evidence>
<reference evidence="1 2" key="1">
    <citation type="submission" date="2014-09" db="EMBL/GenBank/DDBJ databases">
        <authorList>
            <person name="Magalhaes I.L.F."/>
            <person name="Oliveira U."/>
            <person name="Santos F.R."/>
            <person name="Vidigal T.H.D.A."/>
            <person name="Brescovit A.D."/>
            <person name="Santos A.J."/>
        </authorList>
    </citation>
    <scope>NUCLEOTIDE SEQUENCE [LARGE SCALE GENOMIC DNA]</scope>
</reference>
<sequence>MPSPRISRANIIWSACGACVWRAERQRRCTSFGCTRYDWRSACHASLHSNSIFTSDPASFSRALPGTAHPSLGYGRRLCVSLSGSSLHA</sequence>
<evidence type="ECO:0000313" key="2">
    <source>
        <dbReference type="Proteomes" id="UP000054845"/>
    </source>
</evidence>
<dbReference type="Proteomes" id="UP000054845">
    <property type="component" value="Unassembled WGS sequence"/>
</dbReference>
<organism evidence="1 2">
    <name type="scientific">Ceraceosorus bombacis</name>
    <dbReference type="NCBI Taxonomy" id="401625"/>
    <lineage>
        <taxon>Eukaryota</taxon>
        <taxon>Fungi</taxon>
        <taxon>Dikarya</taxon>
        <taxon>Basidiomycota</taxon>
        <taxon>Ustilaginomycotina</taxon>
        <taxon>Exobasidiomycetes</taxon>
        <taxon>Ceraceosorales</taxon>
        <taxon>Ceraceosoraceae</taxon>
        <taxon>Ceraceosorus</taxon>
    </lineage>
</organism>
<accession>A0A0P1BMX3</accession>
<dbReference type="EMBL" id="CCYA01000254">
    <property type="protein sequence ID" value="CEH17325.1"/>
    <property type="molecule type" value="Genomic_DNA"/>
</dbReference>
<protein>
    <submittedName>
        <fullName evidence="1">Uncharacterized protein</fullName>
    </submittedName>
</protein>